<organism evidence="2 3">
    <name type="scientific">Paramuricea clavata</name>
    <name type="common">Red gorgonian</name>
    <name type="synonym">Violescent sea-whip</name>
    <dbReference type="NCBI Taxonomy" id="317549"/>
    <lineage>
        <taxon>Eukaryota</taxon>
        <taxon>Metazoa</taxon>
        <taxon>Cnidaria</taxon>
        <taxon>Anthozoa</taxon>
        <taxon>Octocorallia</taxon>
        <taxon>Malacalcyonacea</taxon>
        <taxon>Plexauridae</taxon>
        <taxon>Paramuricea</taxon>
    </lineage>
</organism>
<comment type="caution">
    <text evidence="2">The sequence shown here is derived from an EMBL/GenBank/DDBJ whole genome shotgun (WGS) entry which is preliminary data.</text>
</comment>
<dbReference type="AlphaFoldDB" id="A0A6S7FWG6"/>
<gene>
    <name evidence="2" type="ORF">PACLA_8A083030</name>
</gene>
<dbReference type="Proteomes" id="UP001152795">
    <property type="component" value="Unassembled WGS sequence"/>
</dbReference>
<evidence type="ECO:0000313" key="3">
    <source>
        <dbReference type="Proteomes" id="UP001152795"/>
    </source>
</evidence>
<feature type="region of interest" description="Disordered" evidence="1">
    <location>
        <begin position="1"/>
        <end position="51"/>
    </location>
</feature>
<dbReference type="EMBL" id="CACRXK020000750">
    <property type="protein sequence ID" value="CAB3984524.1"/>
    <property type="molecule type" value="Genomic_DNA"/>
</dbReference>
<reference evidence="2" key="1">
    <citation type="submission" date="2020-04" db="EMBL/GenBank/DDBJ databases">
        <authorList>
            <person name="Alioto T."/>
            <person name="Alioto T."/>
            <person name="Gomez Garrido J."/>
        </authorList>
    </citation>
    <scope>NUCLEOTIDE SEQUENCE</scope>
    <source>
        <strain evidence="2">A484AB</strain>
    </source>
</reference>
<evidence type="ECO:0000256" key="1">
    <source>
        <dbReference type="SAM" id="MobiDB-lite"/>
    </source>
</evidence>
<accession>A0A6S7FWG6</accession>
<proteinExistence type="predicted"/>
<dbReference type="OrthoDB" id="10403558at2759"/>
<keyword evidence="3" id="KW-1185">Reference proteome</keyword>
<evidence type="ECO:0000313" key="2">
    <source>
        <dbReference type="EMBL" id="CAB3984524.1"/>
    </source>
</evidence>
<protein>
    <submittedName>
        <fullName evidence="2">Uncharacterized protein</fullName>
    </submittedName>
</protein>
<sequence>MSQQKDDKANGSLGYQTKNNEEVNGIVERLNTPRKRYEPKNPDRRRKVEPKMSEAEIQEMVQRLHSSKAHPRPKSAYEQGGVMLSYWNTGWDRPGTGGKRY</sequence>
<name>A0A6S7FWG6_PARCT</name>